<evidence type="ECO:0000313" key="1">
    <source>
        <dbReference type="EMBL" id="OHA81970.1"/>
    </source>
</evidence>
<sequence length="123" mass="14509">MRIGPREALLRTSRIRLFYLFPIKFFWTIYWAKKRLAYIPYSRIILHTLSLQILMKRNGKLIAKNLSTNAQRLEYETTQKFLDQGMAVMCGYFSTVTTRAGNHVPSCLNSYVRFLVILNLQKK</sequence>
<dbReference type="Proteomes" id="UP000179118">
    <property type="component" value="Unassembled WGS sequence"/>
</dbReference>
<dbReference type="EMBL" id="MHUT01000002">
    <property type="protein sequence ID" value="OHA81970.1"/>
    <property type="molecule type" value="Genomic_DNA"/>
</dbReference>
<comment type="caution">
    <text evidence="1">The sequence shown here is derived from an EMBL/GenBank/DDBJ whole genome shotgun (WGS) entry which is preliminary data.</text>
</comment>
<evidence type="ECO:0000313" key="2">
    <source>
        <dbReference type="Proteomes" id="UP000179118"/>
    </source>
</evidence>
<name>A0A1G2SA90_9BACT</name>
<accession>A0A1G2SA90</accession>
<dbReference type="AlphaFoldDB" id="A0A1G2SA90"/>
<gene>
    <name evidence="1" type="ORF">A3D51_03800</name>
</gene>
<proteinExistence type="predicted"/>
<protein>
    <submittedName>
        <fullName evidence="1">Uncharacterized protein</fullName>
    </submittedName>
</protein>
<reference evidence="1 2" key="1">
    <citation type="journal article" date="2016" name="Nat. Commun.">
        <title>Thousands of microbial genomes shed light on interconnected biogeochemical processes in an aquifer system.</title>
        <authorList>
            <person name="Anantharaman K."/>
            <person name="Brown C.T."/>
            <person name="Hug L.A."/>
            <person name="Sharon I."/>
            <person name="Castelle C.J."/>
            <person name="Probst A.J."/>
            <person name="Thomas B.C."/>
            <person name="Singh A."/>
            <person name="Wilkins M.J."/>
            <person name="Karaoz U."/>
            <person name="Brodie E.L."/>
            <person name="Williams K.H."/>
            <person name="Hubbard S.S."/>
            <person name="Banfield J.F."/>
        </authorList>
    </citation>
    <scope>NUCLEOTIDE SEQUENCE [LARGE SCALE GENOMIC DNA]</scope>
</reference>
<organism evidence="1 2">
    <name type="scientific">Candidatus Yonathbacteria bacterium RIFCSPHIGHO2_02_FULL_44_14</name>
    <dbReference type="NCBI Taxonomy" id="1802724"/>
    <lineage>
        <taxon>Bacteria</taxon>
        <taxon>Candidatus Yonathiibacteriota</taxon>
    </lineage>
</organism>